<evidence type="ECO:0000256" key="3">
    <source>
        <dbReference type="SAM" id="SignalP"/>
    </source>
</evidence>
<dbReference type="RefSeq" id="WP_288195891.1">
    <property type="nucleotide sequence ID" value="NZ_LT608334.1"/>
</dbReference>
<dbReference type="Pfam" id="PF01464">
    <property type="entry name" value="SLT"/>
    <property type="match status" value="1"/>
</dbReference>
<reference evidence="5" key="1">
    <citation type="submission" date="2016-08" db="EMBL/GenBank/DDBJ databases">
        <authorList>
            <person name="Seilhamer J.J."/>
        </authorList>
    </citation>
    <scope>NUCLEOTIDE SEQUENCE</scope>
    <source>
        <strain evidence="5">86</strain>
    </source>
</reference>
<comment type="similarity">
    <text evidence="1">Belongs to the transglycosylase Slt family.</text>
</comment>
<evidence type="ECO:0000256" key="2">
    <source>
        <dbReference type="ARBA" id="ARBA00009387"/>
    </source>
</evidence>
<protein>
    <submittedName>
        <fullName evidence="5">Soluble lytic transglycosylase</fullName>
    </submittedName>
</protein>
<proteinExistence type="inferred from homology"/>
<name>A0A212LD87_9HYPH</name>
<comment type="similarity">
    <text evidence="2">Belongs to the virb1 family.</text>
</comment>
<dbReference type="InterPro" id="IPR008258">
    <property type="entry name" value="Transglycosylase_SLT_dom_1"/>
</dbReference>
<dbReference type="InterPro" id="IPR023346">
    <property type="entry name" value="Lysozyme-like_dom_sf"/>
</dbReference>
<evidence type="ECO:0000313" key="5">
    <source>
        <dbReference type="EMBL" id="SCM75511.1"/>
    </source>
</evidence>
<gene>
    <name evidence="5" type="primary">slt</name>
    <name evidence="5" type="ORF">KL86PLE_20179</name>
</gene>
<organism evidence="5">
    <name type="scientific">uncultured Pleomorphomonas sp</name>
    <dbReference type="NCBI Taxonomy" id="442121"/>
    <lineage>
        <taxon>Bacteria</taxon>
        <taxon>Pseudomonadati</taxon>
        <taxon>Pseudomonadota</taxon>
        <taxon>Alphaproteobacteria</taxon>
        <taxon>Hyphomicrobiales</taxon>
        <taxon>Pleomorphomonadaceae</taxon>
        <taxon>Pleomorphomonas</taxon>
        <taxon>environmental samples</taxon>
    </lineage>
</organism>
<evidence type="ECO:0000259" key="4">
    <source>
        <dbReference type="Pfam" id="PF01464"/>
    </source>
</evidence>
<keyword evidence="3" id="KW-0732">Signal</keyword>
<feature type="chain" id="PRO_5012058264" evidence="3">
    <location>
        <begin position="25"/>
        <end position="199"/>
    </location>
</feature>
<dbReference type="PANTHER" id="PTHR37423">
    <property type="entry name" value="SOLUBLE LYTIC MUREIN TRANSGLYCOSYLASE-RELATED"/>
    <property type="match status" value="1"/>
</dbReference>
<dbReference type="EMBL" id="FMJD01000006">
    <property type="protein sequence ID" value="SCM75511.1"/>
    <property type="molecule type" value="Genomic_DNA"/>
</dbReference>
<accession>A0A212LD87</accession>
<dbReference type="SUPFAM" id="SSF53955">
    <property type="entry name" value="Lysozyme-like"/>
    <property type="match status" value="1"/>
</dbReference>
<sequence>MTLIKTFATATLFLTGALVVPALADTARSAKAEAPAAVANDEKPDNIFELLFGVKGKPNTVTAEKFDTSAPKGGPGATLRGRISAHAKAAGLPAELAEAVIRHESRFNPRARGRHGEIGLMQIKPQTARGLGYTGTAAGLYDVETNLKWGMAYLAGAYKLAGGDTCGTILRYNAGHGATRMNRTSRAYCSEVTTYVASL</sequence>
<dbReference type="AlphaFoldDB" id="A0A212LD87"/>
<dbReference type="Gene3D" id="1.10.530.10">
    <property type="match status" value="1"/>
</dbReference>
<evidence type="ECO:0000256" key="1">
    <source>
        <dbReference type="ARBA" id="ARBA00007734"/>
    </source>
</evidence>
<dbReference type="PANTHER" id="PTHR37423:SF2">
    <property type="entry name" value="MEMBRANE-BOUND LYTIC MUREIN TRANSGLYCOSYLASE C"/>
    <property type="match status" value="1"/>
</dbReference>
<feature type="signal peptide" evidence="3">
    <location>
        <begin position="1"/>
        <end position="24"/>
    </location>
</feature>
<feature type="domain" description="Transglycosylase SLT" evidence="4">
    <location>
        <begin position="85"/>
        <end position="183"/>
    </location>
</feature>